<dbReference type="Proteomes" id="UP001152300">
    <property type="component" value="Unassembled WGS sequence"/>
</dbReference>
<comment type="caution">
    <text evidence="1">The sequence shown here is derived from an EMBL/GenBank/DDBJ whole genome shotgun (WGS) entry which is preliminary data.</text>
</comment>
<accession>A0A9X0DKL5</accession>
<gene>
    <name evidence="1" type="ORF">OCU04_005514</name>
</gene>
<reference evidence="1" key="1">
    <citation type="submission" date="2022-11" db="EMBL/GenBank/DDBJ databases">
        <title>Genome Resource of Sclerotinia nivalis Strain SnTB1, a Plant Pathogen Isolated from American Ginseng.</title>
        <authorList>
            <person name="Fan S."/>
        </authorList>
    </citation>
    <scope>NUCLEOTIDE SEQUENCE</scope>
    <source>
        <strain evidence="1">SnTB1</strain>
    </source>
</reference>
<dbReference type="EMBL" id="JAPEIS010000005">
    <property type="protein sequence ID" value="KAJ8066454.1"/>
    <property type="molecule type" value="Genomic_DNA"/>
</dbReference>
<name>A0A9X0DKL5_9HELO</name>
<evidence type="ECO:0000313" key="1">
    <source>
        <dbReference type="EMBL" id="KAJ8066454.1"/>
    </source>
</evidence>
<evidence type="ECO:0000313" key="2">
    <source>
        <dbReference type="Proteomes" id="UP001152300"/>
    </source>
</evidence>
<protein>
    <submittedName>
        <fullName evidence="1">Uncharacterized protein</fullName>
    </submittedName>
</protein>
<keyword evidence="2" id="KW-1185">Reference proteome</keyword>
<organism evidence="1 2">
    <name type="scientific">Sclerotinia nivalis</name>
    <dbReference type="NCBI Taxonomy" id="352851"/>
    <lineage>
        <taxon>Eukaryota</taxon>
        <taxon>Fungi</taxon>
        <taxon>Dikarya</taxon>
        <taxon>Ascomycota</taxon>
        <taxon>Pezizomycotina</taxon>
        <taxon>Leotiomycetes</taxon>
        <taxon>Helotiales</taxon>
        <taxon>Sclerotiniaceae</taxon>
        <taxon>Sclerotinia</taxon>
    </lineage>
</organism>
<sequence>MKEIIIEFRGSRDNNCGFASASKSPIYYLARKSQFHGYVTGNQVTVWQNKLNVRLFDRNISRLGSWYLTLRKVYLQKCMPYPSTISHAYTYQDYCWLETGR</sequence>
<proteinExistence type="predicted"/>
<dbReference type="AlphaFoldDB" id="A0A9X0DKL5"/>